<reference evidence="17" key="2">
    <citation type="submission" date="2025-09" db="UniProtKB">
        <authorList>
            <consortium name="Ensembl"/>
        </authorList>
    </citation>
    <scope>IDENTIFICATION</scope>
</reference>
<proteinExistence type="inferred from homology"/>
<evidence type="ECO:0000259" key="16">
    <source>
        <dbReference type="PROSITE" id="PS50262"/>
    </source>
</evidence>
<dbReference type="GeneTree" id="ENSGT01110000267167"/>
<evidence type="ECO:0000256" key="1">
    <source>
        <dbReference type="ARBA" id="ARBA00004651"/>
    </source>
</evidence>
<dbReference type="AlphaFoldDB" id="A0A8C7F1Z2"/>
<evidence type="ECO:0000256" key="10">
    <source>
        <dbReference type="ARBA" id="ARBA00023157"/>
    </source>
</evidence>
<comment type="subunit">
    <text evidence="2">Interacts with ARRB1.</text>
</comment>
<dbReference type="PANTHER" id="PTHR24233:SF6">
    <property type="entry name" value="PLATELET-ACTIVATING FACTOR RECEPTOR"/>
    <property type="match status" value="1"/>
</dbReference>
<gene>
    <name evidence="17" type="primary">PTAFR</name>
</gene>
<evidence type="ECO:0000256" key="3">
    <source>
        <dbReference type="ARBA" id="ARBA00016224"/>
    </source>
</evidence>
<dbReference type="PROSITE" id="PS00237">
    <property type="entry name" value="G_PROTEIN_RECEP_F1_1"/>
    <property type="match status" value="1"/>
</dbReference>
<comment type="similarity">
    <text evidence="14">Belongs to the G-protein coupled receptor 1 family.</text>
</comment>
<dbReference type="InterPro" id="IPR017452">
    <property type="entry name" value="GPCR_Rhodpsn_7TM"/>
</dbReference>
<evidence type="ECO:0000256" key="7">
    <source>
        <dbReference type="ARBA" id="ARBA00022989"/>
    </source>
</evidence>
<evidence type="ECO:0000256" key="12">
    <source>
        <dbReference type="ARBA" id="ARBA00023180"/>
    </source>
</evidence>
<dbReference type="InterPro" id="IPR000276">
    <property type="entry name" value="GPCR_Rhodpsn"/>
</dbReference>
<keyword evidence="4" id="KW-1003">Cell membrane</keyword>
<evidence type="ECO:0000256" key="2">
    <source>
        <dbReference type="ARBA" id="ARBA00011145"/>
    </source>
</evidence>
<organism evidence="17 18">
    <name type="scientific">Oncorhynchus kisutch</name>
    <name type="common">Coho salmon</name>
    <name type="synonym">Salmo kisutch</name>
    <dbReference type="NCBI Taxonomy" id="8019"/>
    <lineage>
        <taxon>Eukaryota</taxon>
        <taxon>Metazoa</taxon>
        <taxon>Chordata</taxon>
        <taxon>Craniata</taxon>
        <taxon>Vertebrata</taxon>
        <taxon>Euteleostomi</taxon>
        <taxon>Actinopterygii</taxon>
        <taxon>Neopterygii</taxon>
        <taxon>Teleostei</taxon>
        <taxon>Protacanthopterygii</taxon>
        <taxon>Salmoniformes</taxon>
        <taxon>Salmonidae</taxon>
        <taxon>Salmoninae</taxon>
        <taxon>Oncorhynchus</taxon>
    </lineage>
</organism>
<keyword evidence="10" id="KW-1015">Disulfide bond</keyword>
<keyword evidence="9 15" id="KW-0472">Membrane</keyword>
<keyword evidence="11 14" id="KW-0675">Receptor</keyword>
<dbReference type="Gene3D" id="1.20.1070.10">
    <property type="entry name" value="Rhodopsin 7-helix transmembrane proteins"/>
    <property type="match status" value="1"/>
</dbReference>
<feature type="transmembrane region" description="Helical" evidence="15">
    <location>
        <begin position="93"/>
        <end position="112"/>
    </location>
</feature>
<name>A0A8C7F1Z2_ONCKI</name>
<evidence type="ECO:0000313" key="18">
    <source>
        <dbReference type="Proteomes" id="UP000694557"/>
    </source>
</evidence>
<dbReference type="GO" id="GO:0045028">
    <property type="term" value="F:G protein-coupled purinergic nucleotide receptor activity"/>
    <property type="evidence" value="ECO:0007669"/>
    <property type="project" value="TreeGrafter"/>
</dbReference>
<keyword evidence="7 15" id="KW-1133">Transmembrane helix</keyword>
<evidence type="ECO:0000256" key="14">
    <source>
        <dbReference type="RuleBase" id="RU000688"/>
    </source>
</evidence>
<feature type="domain" description="G-protein coupled receptors family 1 profile" evidence="16">
    <location>
        <begin position="31"/>
        <end position="167"/>
    </location>
</feature>
<dbReference type="PROSITE" id="PS50262">
    <property type="entry name" value="G_PROTEIN_RECEP_F1_2"/>
    <property type="match status" value="1"/>
</dbReference>
<dbReference type="GO" id="GO:0004992">
    <property type="term" value="F:platelet activating factor receptor activity"/>
    <property type="evidence" value="ECO:0007669"/>
    <property type="project" value="InterPro"/>
</dbReference>
<reference evidence="17" key="1">
    <citation type="submission" date="2025-08" db="UniProtKB">
        <authorList>
            <consortium name="Ensembl"/>
        </authorList>
    </citation>
    <scope>IDENTIFICATION</scope>
</reference>
<evidence type="ECO:0000256" key="6">
    <source>
        <dbReference type="ARBA" id="ARBA00022692"/>
    </source>
</evidence>
<evidence type="ECO:0000256" key="5">
    <source>
        <dbReference type="ARBA" id="ARBA00022500"/>
    </source>
</evidence>
<protein>
    <recommendedName>
        <fullName evidence="3">Platelet-activating factor receptor</fullName>
    </recommendedName>
</protein>
<evidence type="ECO:0000256" key="4">
    <source>
        <dbReference type="ARBA" id="ARBA00022475"/>
    </source>
</evidence>
<evidence type="ECO:0000256" key="11">
    <source>
        <dbReference type="ARBA" id="ARBA00023170"/>
    </source>
</evidence>
<dbReference type="PRINTS" id="PR00237">
    <property type="entry name" value="GPCRRHODOPSN"/>
</dbReference>
<evidence type="ECO:0000313" key="17">
    <source>
        <dbReference type="Ensembl" id="ENSOKIP00005007800.1"/>
    </source>
</evidence>
<feature type="transmembrane region" description="Helical" evidence="15">
    <location>
        <begin position="20"/>
        <end position="39"/>
    </location>
</feature>
<dbReference type="PRINTS" id="PR01153">
    <property type="entry name" value="PAFRECEPTOR"/>
</dbReference>
<dbReference type="Proteomes" id="UP000694557">
    <property type="component" value="Unassembled WGS sequence"/>
</dbReference>
<dbReference type="Pfam" id="PF00001">
    <property type="entry name" value="7tm_1"/>
    <property type="match status" value="1"/>
</dbReference>
<keyword evidence="5" id="KW-0145">Chemotaxis</keyword>
<dbReference type="InterPro" id="IPR002282">
    <property type="entry name" value="PAF_rcpt"/>
</dbReference>
<accession>A0A8C7F1Z2</accession>
<sequence>RFINRTLLDSEFRYTLFPLFYGVVFVLGLIANSYVLFVLQRMQDTKAMNEICIYMANLTVAHLFFVCALPFWIGYYHHRGDWRYGDFLCRVTGVFFFINTYCSVLFLAAISVNRYWAITRPLDATSSDHWRRGVAITAVIWALTLSMSMPHFFETGIQMDAGNVSRCFEGYHDKTDDEKRTVATTHHRGVPRLGLLPRSSLTRPCRCCEPWWGCSWCASSPTVWSRAPGHWLYWRSRRAGAEWTGTRQWLNDAHQVTLMLMGRNCLLDPVVYCFATRKFRLYIKDNLKKVGRGKRCSETAITHISMVECKNVSQRLHSEQQQLKV</sequence>
<dbReference type="GO" id="GO:0005886">
    <property type="term" value="C:plasma membrane"/>
    <property type="evidence" value="ECO:0007669"/>
    <property type="project" value="UniProtKB-SubCell"/>
</dbReference>
<feature type="transmembrane region" description="Helical" evidence="15">
    <location>
        <begin position="51"/>
        <end position="73"/>
    </location>
</feature>
<dbReference type="Ensembl" id="ENSOKIT00005008303.1">
    <property type="protein sequence ID" value="ENSOKIP00005007800.1"/>
    <property type="gene ID" value="ENSOKIG00005003514.1"/>
</dbReference>
<keyword evidence="13 14" id="KW-0807">Transducer</keyword>
<keyword evidence="6 14" id="KW-0812">Transmembrane</keyword>
<evidence type="ECO:0000256" key="8">
    <source>
        <dbReference type="ARBA" id="ARBA00023040"/>
    </source>
</evidence>
<dbReference type="GO" id="GO:0006935">
    <property type="term" value="P:chemotaxis"/>
    <property type="evidence" value="ECO:0007669"/>
    <property type="project" value="UniProtKB-KW"/>
</dbReference>
<keyword evidence="18" id="KW-1185">Reference proteome</keyword>
<evidence type="ECO:0000256" key="13">
    <source>
        <dbReference type="ARBA" id="ARBA00023224"/>
    </source>
</evidence>
<feature type="transmembrane region" description="Helical" evidence="15">
    <location>
        <begin position="133"/>
        <end position="153"/>
    </location>
</feature>
<keyword evidence="8 14" id="KW-0297">G-protein coupled receptor</keyword>
<evidence type="ECO:0000256" key="15">
    <source>
        <dbReference type="SAM" id="Phobius"/>
    </source>
</evidence>
<keyword evidence="12" id="KW-0325">Glycoprotein</keyword>
<comment type="subcellular location">
    <subcellularLocation>
        <location evidence="1">Cell membrane</location>
        <topology evidence="1">Multi-pass membrane protein</topology>
    </subcellularLocation>
</comment>
<dbReference type="PANTHER" id="PTHR24233">
    <property type="entry name" value="P2Y PURINOCEPTOR-RELATED G-PROTEIN COUPLED RECEPTOR"/>
    <property type="match status" value="1"/>
</dbReference>
<dbReference type="SUPFAM" id="SSF81321">
    <property type="entry name" value="Family A G protein-coupled receptor-like"/>
    <property type="match status" value="1"/>
</dbReference>
<evidence type="ECO:0000256" key="9">
    <source>
        <dbReference type="ARBA" id="ARBA00023136"/>
    </source>
</evidence>